<organism evidence="3 4">
    <name type="scientific">Marinobacter xestospongiae</name>
    <dbReference type="NCBI Taxonomy" id="994319"/>
    <lineage>
        <taxon>Bacteria</taxon>
        <taxon>Pseudomonadati</taxon>
        <taxon>Pseudomonadota</taxon>
        <taxon>Gammaproteobacteria</taxon>
        <taxon>Pseudomonadales</taxon>
        <taxon>Marinobacteraceae</taxon>
        <taxon>Marinobacter</taxon>
    </lineage>
</organism>
<reference evidence="3 4" key="1">
    <citation type="submission" date="2023-10" db="EMBL/GenBank/DDBJ databases">
        <title>Characteristics and mechanism of a salt-tolerant marine origin heterotrophic nitrifying- aerobic denitrifying bacteria Marinobacter xestospongiae HN1.</title>
        <authorList>
            <person name="Qi R."/>
        </authorList>
    </citation>
    <scope>NUCLEOTIDE SEQUENCE [LARGE SCALE GENOMIC DNA]</scope>
    <source>
        <strain evidence="3 4">HN1</strain>
    </source>
</reference>
<dbReference type="RefSeq" id="WP_316974112.1">
    <property type="nucleotide sequence ID" value="NZ_JAWIIJ010000008.1"/>
</dbReference>
<evidence type="ECO:0000256" key="1">
    <source>
        <dbReference type="SAM" id="MobiDB-lite"/>
    </source>
</evidence>
<evidence type="ECO:0000313" key="4">
    <source>
        <dbReference type="Proteomes" id="UP001269819"/>
    </source>
</evidence>
<evidence type="ECO:0008006" key="5">
    <source>
        <dbReference type="Google" id="ProtNLM"/>
    </source>
</evidence>
<keyword evidence="2" id="KW-0812">Transmembrane</keyword>
<sequence>MTTTTAESMNQPASQTPQHPTPAQVRRGRRMALLLFAVGFGPMILATVMFYTGWLNPTGHSNQGVLVQPVVPVDRLQLLGADGEPLAERFGLSETEGQWLLMVVAGDCDGACEQLLYLARQVPVALGKNANRVARAAYVGQIGAELSATWEQQYRAMEQLSLAPDARPQWPEGVRPGQAPAVLLIDPLGNVLMRYDERHSGKDMLKDIKHLLKLSQIG</sequence>
<keyword evidence="4" id="KW-1185">Reference proteome</keyword>
<evidence type="ECO:0000313" key="3">
    <source>
        <dbReference type="EMBL" id="MDV2079585.1"/>
    </source>
</evidence>
<gene>
    <name evidence="3" type="ORF">RYS15_12900</name>
</gene>
<protein>
    <recommendedName>
        <fullName evidence="5">Cytochrome oxidase Cu insertion factor, SCO1/SenC/PrrC family</fullName>
    </recommendedName>
</protein>
<keyword evidence="2" id="KW-1133">Transmembrane helix</keyword>
<proteinExistence type="predicted"/>
<feature type="region of interest" description="Disordered" evidence="1">
    <location>
        <begin position="1"/>
        <end position="24"/>
    </location>
</feature>
<feature type="compositionally biased region" description="Polar residues" evidence="1">
    <location>
        <begin position="1"/>
        <end position="18"/>
    </location>
</feature>
<accession>A0ABU3VZ72</accession>
<keyword evidence="2" id="KW-0472">Membrane</keyword>
<comment type="caution">
    <text evidence="3">The sequence shown here is derived from an EMBL/GenBank/DDBJ whole genome shotgun (WGS) entry which is preliminary data.</text>
</comment>
<name>A0ABU3VZ72_9GAMM</name>
<evidence type="ECO:0000256" key="2">
    <source>
        <dbReference type="SAM" id="Phobius"/>
    </source>
</evidence>
<dbReference type="EMBL" id="JAWIIJ010000008">
    <property type="protein sequence ID" value="MDV2079585.1"/>
    <property type="molecule type" value="Genomic_DNA"/>
</dbReference>
<feature type="transmembrane region" description="Helical" evidence="2">
    <location>
        <begin position="32"/>
        <end position="54"/>
    </location>
</feature>
<dbReference type="Proteomes" id="UP001269819">
    <property type="component" value="Unassembled WGS sequence"/>
</dbReference>